<evidence type="ECO:0000313" key="2">
    <source>
        <dbReference type="Proteomes" id="UP000250241"/>
    </source>
</evidence>
<dbReference type="EMBL" id="AP017895">
    <property type="protein sequence ID" value="BAV88037.1"/>
    <property type="molecule type" value="Genomic_DNA"/>
</dbReference>
<sequence length="243" mass="26565">MFAESLKGLLAADTNPDATTYRSFYLGMQPNGQEITEHATELIALLCSQPSTVVGLAQKQLLPILGELTDHQVHTLVDASQAVLMRTEKKILKSQLRILAELVKARPHLCEQITRIVGQAASTLPVELRDQAGHITGKLLSHAADNTDTNAPTAQPGSIPDAVPQHREPDDFFTSRPPIDSAAQAQEILFELLNNTGDGADIPRLLAYIAEYRNIDLDKAQQEYLKNISKIVTEIPTITSNTL</sequence>
<reference evidence="1 2" key="1">
    <citation type="submission" date="2016-10" db="EMBL/GenBank/DDBJ databases">
        <title>Genome sequence of Rothia aeria strain JCM11412.</title>
        <authorList>
            <person name="Nambu T."/>
        </authorList>
    </citation>
    <scope>NUCLEOTIDE SEQUENCE [LARGE SCALE GENOMIC DNA]</scope>
    <source>
        <strain evidence="1 2">JCM 11412</strain>
    </source>
</reference>
<keyword evidence="2" id="KW-1185">Reference proteome</keyword>
<dbReference type="Proteomes" id="UP000250241">
    <property type="component" value="Chromosome"/>
</dbReference>
<name>A0A2Z5R003_9MICC</name>
<dbReference type="AlphaFoldDB" id="A0A2Z5R003"/>
<organism evidence="1 2">
    <name type="scientific">Rothia aeria</name>
    <dbReference type="NCBI Taxonomy" id="172042"/>
    <lineage>
        <taxon>Bacteria</taxon>
        <taxon>Bacillati</taxon>
        <taxon>Actinomycetota</taxon>
        <taxon>Actinomycetes</taxon>
        <taxon>Micrococcales</taxon>
        <taxon>Micrococcaceae</taxon>
        <taxon>Rothia</taxon>
    </lineage>
</organism>
<dbReference type="KEGG" id="raj:RA11412_1738"/>
<evidence type="ECO:0000313" key="1">
    <source>
        <dbReference type="EMBL" id="BAV88037.1"/>
    </source>
</evidence>
<protein>
    <submittedName>
        <fullName evidence="1">Uncharacterized protein</fullName>
    </submittedName>
</protein>
<gene>
    <name evidence="1" type="ORF">RA11412_1738</name>
</gene>
<proteinExistence type="predicted"/>
<accession>A0A2Z5R003</accession>